<feature type="compositionally biased region" description="Polar residues" evidence="1">
    <location>
        <begin position="486"/>
        <end position="509"/>
    </location>
</feature>
<feature type="compositionally biased region" description="Basic residues" evidence="1">
    <location>
        <begin position="272"/>
        <end position="282"/>
    </location>
</feature>
<evidence type="ECO:0000256" key="1">
    <source>
        <dbReference type="SAM" id="MobiDB-lite"/>
    </source>
</evidence>
<proteinExistence type="predicted"/>
<feature type="compositionally biased region" description="Polar residues" evidence="1">
    <location>
        <begin position="601"/>
        <end position="622"/>
    </location>
</feature>
<feature type="compositionally biased region" description="Polar residues" evidence="1">
    <location>
        <begin position="164"/>
        <end position="185"/>
    </location>
</feature>
<feature type="region of interest" description="Disordered" evidence="1">
    <location>
        <begin position="233"/>
        <end position="348"/>
    </location>
</feature>
<feature type="compositionally biased region" description="Low complexity" evidence="1">
    <location>
        <begin position="684"/>
        <end position="695"/>
    </location>
</feature>
<accession>A0A819DA14</accession>
<feature type="compositionally biased region" description="Basic and acidic residues" evidence="1">
    <location>
        <begin position="201"/>
        <end position="210"/>
    </location>
</feature>
<feature type="compositionally biased region" description="Polar residues" evidence="1">
    <location>
        <begin position="702"/>
        <end position="737"/>
    </location>
</feature>
<protein>
    <submittedName>
        <fullName evidence="2">Uncharacterized protein</fullName>
    </submittedName>
</protein>
<feature type="non-terminal residue" evidence="2">
    <location>
        <position position="737"/>
    </location>
</feature>
<feature type="region of interest" description="Disordered" evidence="1">
    <location>
        <begin position="406"/>
        <end position="464"/>
    </location>
</feature>
<feature type="region of interest" description="Disordered" evidence="1">
    <location>
        <begin position="164"/>
        <end position="210"/>
    </location>
</feature>
<feature type="compositionally biased region" description="Low complexity" evidence="1">
    <location>
        <begin position="30"/>
        <end position="42"/>
    </location>
</feature>
<feature type="compositionally biased region" description="Low complexity" evidence="1">
    <location>
        <begin position="623"/>
        <end position="651"/>
    </location>
</feature>
<evidence type="ECO:0000313" key="3">
    <source>
        <dbReference type="Proteomes" id="UP000663866"/>
    </source>
</evidence>
<reference evidence="2" key="1">
    <citation type="submission" date="2021-02" db="EMBL/GenBank/DDBJ databases">
        <authorList>
            <person name="Nowell W R."/>
        </authorList>
    </citation>
    <scope>NUCLEOTIDE SEQUENCE</scope>
</reference>
<feature type="region of interest" description="Disordered" evidence="1">
    <location>
        <begin position="112"/>
        <end position="144"/>
    </location>
</feature>
<feature type="compositionally biased region" description="Polar residues" evidence="1">
    <location>
        <begin position="430"/>
        <end position="451"/>
    </location>
</feature>
<evidence type="ECO:0000313" key="2">
    <source>
        <dbReference type="EMBL" id="CAF3832054.1"/>
    </source>
</evidence>
<feature type="region of interest" description="Disordered" evidence="1">
    <location>
        <begin position="664"/>
        <end position="737"/>
    </location>
</feature>
<sequence length="737" mass="81199">QSRHPSEQRSPSQSVAAVNNQQLLPPPAAIIPSPSNSSIQSSAHSQQAAILAASQLLASSGVHPQELLASGLLSYPHYYRSLPGASFYIDPHLIHDLTTVANSEQLKSLRTNRHLSHASAHSPPDLSAYSTQSTKRHSHENLEHMRYPTGDYATPIWRAQNLNSSQQQIHSQLKSNSGVNETPFSKMNDLPRSATRITAATDRDTRSPEDFQHRINQVRTAAENPSAPFQRIETHGHHKSSSHEKLNPGLHFSDHSTDSNQSSYLRQPNILHKPHASHHPHHTSASTSRSSLVPTSQISPHHGSPYMFHNIHSSPINTSSSQQLSPHHHHQQQHYSQQRSSHHNESIRTPKEPISIQEFMKQNVNEFVALTNNDNKTLNSDLSISENSSNPLSRLFQPATIVSIKHTDNSDQPILLDGDDDSNSNREQNEPITGGNSKTRSNPDLNKSTMENEMPERRRDSSIKKILSNQPLEKQEYVEINQKVQNSTVSASKVHSSTDLNGLERTNSAGGRESTRSRGSITMRMLMGANGIYADGKAQPMTATEITNEQSNKRAASPHDRSQSLEYLIRGELVRACPALPKSDGSRFHALVSPPDPQHESPLTINVDQSSNHRSPNANPLYTNTSSSTPSIVTSPISSISPATSASSNSAHPLKKRLISEYELEQQQQQQHQQNSPRMVSPGVSTLTSSPVLTTKFETIDEANSSSTSNVSEQNTEEIVNTDTNKNTPLDSTESAT</sequence>
<keyword evidence="3" id="KW-1185">Reference proteome</keyword>
<feature type="compositionally biased region" description="Basic and acidic residues" evidence="1">
    <location>
        <begin position="241"/>
        <end position="257"/>
    </location>
</feature>
<feature type="region of interest" description="Disordered" evidence="1">
    <location>
        <begin position="486"/>
        <end position="518"/>
    </location>
</feature>
<feature type="compositionally biased region" description="Polar residues" evidence="1">
    <location>
        <begin position="8"/>
        <end position="21"/>
    </location>
</feature>
<dbReference type="EMBL" id="CAJOBG010000577">
    <property type="protein sequence ID" value="CAF3832054.1"/>
    <property type="molecule type" value="Genomic_DNA"/>
</dbReference>
<dbReference type="Proteomes" id="UP000663866">
    <property type="component" value="Unassembled WGS sequence"/>
</dbReference>
<organism evidence="2 3">
    <name type="scientific">Rotaria magnacalcarata</name>
    <dbReference type="NCBI Taxonomy" id="392030"/>
    <lineage>
        <taxon>Eukaryota</taxon>
        <taxon>Metazoa</taxon>
        <taxon>Spiralia</taxon>
        <taxon>Gnathifera</taxon>
        <taxon>Rotifera</taxon>
        <taxon>Eurotatoria</taxon>
        <taxon>Bdelloidea</taxon>
        <taxon>Philodinida</taxon>
        <taxon>Philodinidae</taxon>
        <taxon>Rotaria</taxon>
    </lineage>
</organism>
<dbReference type="AlphaFoldDB" id="A0A819DA14"/>
<feature type="compositionally biased region" description="Basic and acidic residues" evidence="1">
    <location>
        <begin position="454"/>
        <end position="463"/>
    </location>
</feature>
<gene>
    <name evidence="2" type="ORF">OVN521_LOCUS5714</name>
</gene>
<name>A0A819DA14_9BILA</name>
<comment type="caution">
    <text evidence="2">The sequence shown here is derived from an EMBL/GenBank/DDBJ whole genome shotgun (WGS) entry which is preliminary data.</text>
</comment>
<feature type="region of interest" description="Disordered" evidence="1">
    <location>
        <begin position="1"/>
        <end position="42"/>
    </location>
</feature>
<feature type="region of interest" description="Disordered" evidence="1">
    <location>
        <begin position="587"/>
        <end position="652"/>
    </location>
</feature>